<dbReference type="InterPro" id="IPR005548">
    <property type="entry name" value="Cell_div_FtsQ/DivIB_C"/>
</dbReference>
<feature type="transmembrane region" description="Helical" evidence="9">
    <location>
        <begin position="20"/>
        <end position="38"/>
    </location>
</feature>
<dbReference type="GO" id="GO:0090529">
    <property type="term" value="P:cell septum assembly"/>
    <property type="evidence" value="ECO:0007669"/>
    <property type="project" value="InterPro"/>
</dbReference>
<dbReference type="GO" id="GO:0005886">
    <property type="term" value="C:plasma membrane"/>
    <property type="evidence" value="ECO:0007669"/>
    <property type="project" value="UniProtKB-SubCell"/>
</dbReference>
<dbReference type="Pfam" id="PF08478">
    <property type="entry name" value="POTRA_1"/>
    <property type="match status" value="1"/>
</dbReference>
<name>A0A6G8II92_9BURK</name>
<keyword evidence="8 9" id="KW-0131">Cell cycle</keyword>
<dbReference type="Pfam" id="PF03799">
    <property type="entry name" value="FtsQ_DivIB_C"/>
    <property type="match status" value="1"/>
</dbReference>
<evidence type="ECO:0000256" key="7">
    <source>
        <dbReference type="ARBA" id="ARBA00023136"/>
    </source>
</evidence>
<keyword evidence="6 9" id="KW-1133">Transmembrane helix</keyword>
<dbReference type="InterPro" id="IPR045335">
    <property type="entry name" value="FtsQ_C_sf"/>
</dbReference>
<dbReference type="InterPro" id="IPR026579">
    <property type="entry name" value="FtsQ"/>
</dbReference>
<evidence type="ECO:0000313" key="11">
    <source>
        <dbReference type="EMBL" id="QIM52927.1"/>
    </source>
</evidence>
<evidence type="ECO:0000256" key="4">
    <source>
        <dbReference type="ARBA" id="ARBA00022618"/>
    </source>
</evidence>
<dbReference type="GO" id="GO:0043093">
    <property type="term" value="P:FtsZ-dependent cytokinesis"/>
    <property type="evidence" value="ECO:0007669"/>
    <property type="project" value="UniProtKB-UniRule"/>
</dbReference>
<sequence>MATSTELPLDVKLMAVATQLLLGVFALFALVGVGTWAVRHPVWTVKAISVHGDVAHQSVVTLRAQLASQMRTRLSSSFLSVDLQQVRALFEQVPWVRRAVVQREFPNRLRITLEEHRPVAWWGDTGSGELVNTLGEVFEASPDDADYLPELAGPADRSAEIWALYQALEPVFARLELGLDRLELGERGSWRARLHSGAVIEIGRGTPDELVARVQRFTATLPQLTERYAGALQSVDLRYPNGYALRVRGVTTTEQPVRTPSHR</sequence>
<keyword evidence="2 9" id="KW-1003">Cell membrane</keyword>
<accession>A0A6G8II92</accession>
<dbReference type="AlphaFoldDB" id="A0A6G8II92"/>
<evidence type="ECO:0000256" key="6">
    <source>
        <dbReference type="ARBA" id="ARBA00022989"/>
    </source>
</evidence>
<dbReference type="PROSITE" id="PS51779">
    <property type="entry name" value="POTRA"/>
    <property type="match status" value="1"/>
</dbReference>
<dbReference type="EMBL" id="CP049989">
    <property type="protein sequence ID" value="QIM52927.1"/>
    <property type="molecule type" value="Genomic_DNA"/>
</dbReference>
<dbReference type="KEGG" id="hcz:G9Q37_12630"/>
<evidence type="ECO:0000313" key="12">
    <source>
        <dbReference type="Proteomes" id="UP000503162"/>
    </source>
</evidence>
<keyword evidence="12" id="KW-1185">Reference proteome</keyword>
<evidence type="ECO:0000256" key="1">
    <source>
        <dbReference type="ARBA" id="ARBA00004370"/>
    </source>
</evidence>
<dbReference type="Gene3D" id="3.10.20.310">
    <property type="entry name" value="membrane protein fhac"/>
    <property type="match status" value="1"/>
</dbReference>
<evidence type="ECO:0000256" key="3">
    <source>
        <dbReference type="ARBA" id="ARBA00022519"/>
    </source>
</evidence>
<protein>
    <recommendedName>
        <fullName evidence="9">Cell division protein FtsQ</fullName>
    </recommendedName>
</protein>
<reference evidence="11 12" key="1">
    <citation type="submission" date="2020-03" db="EMBL/GenBank/DDBJ databases">
        <title>Hydrogenophaga sp. nov. isolated from cyanobacterial mat.</title>
        <authorList>
            <person name="Thorat V."/>
            <person name="Kirdat K."/>
            <person name="Tiwarekar B."/>
            <person name="Costa E.D."/>
            <person name="Yadav A."/>
        </authorList>
    </citation>
    <scope>NUCLEOTIDE SEQUENCE [LARGE SCALE GENOMIC DNA]</scope>
    <source>
        <strain evidence="11 12">BA0156</strain>
    </source>
</reference>
<keyword evidence="3 9" id="KW-0997">Cell inner membrane</keyword>
<comment type="subcellular location">
    <subcellularLocation>
        <location evidence="9">Cell inner membrane</location>
        <topology evidence="9">Single-pass type II membrane protein</topology>
    </subcellularLocation>
    <subcellularLocation>
        <location evidence="1">Membrane</location>
    </subcellularLocation>
    <text evidence="9">Localizes to the division septum.</text>
</comment>
<comment type="subunit">
    <text evidence="9">Part of a complex composed of FtsB, FtsL and FtsQ.</text>
</comment>
<keyword evidence="7 9" id="KW-0472">Membrane</keyword>
<evidence type="ECO:0000256" key="9">
    <source>
        <dbReference type="HAMAP-Rule" id="MF_00911"/>
    </source>
</evidence>
<dbReference type="PANTHER" id="PTHR35851">
    <property type="entry name" value="CELL DIVISION PROTEIN FTSQ"/>
    <property type="match status" value="1"/>
</dbReference>
<organism evidence="11 12">
    <name type="scientific">Hydrogenophaga crocea</name>
    <dbReference type="NCBI Taxonomy" id="2716225"/>
    <lineage>
        <taxon>Bacteria</taxon>
        <taxon>Pseudomonadati</taxon>
        <taxon>Pseudomonadota</taxon>
        <taxon>Betaproteobacteria</taxon>
        <taxon>Burkholderiales</taxon>
        <taxon>Comamonadaceae</taxon>
        <taxon>Hydrogenophaga</taxon>
    </lineage>
</organism>
<evidence type="ECO:0000259" key="10">
    <source>
        <dbReference type="PROSITE" id="PS51779"/>
    </source>
</evidence>
<gene>
    <name evidence="9" type="primary">ftsQ</name>
    <name evidence="11" type="ORF">G9Q37_12630</name>
</gene>
<comment type="similarity">
    <text evidence="9">Belongs to the FtsQ/DivIB family. FtsQ subfamily.</text>
</comment>
<keyword evidence="5 9" id="KW-0812">Transmembrane</keyword>
<comment type="function">
    <text evidence="9">Essential cell division protein. May link together the upstream cell division proteins, which are predominantly cytoplasmic, with the downstream cell division proteins, which are predominantly periplasmic. May control correct divisome assembly.</text>
</comment>
<dbReference type="Gene3D" id="3.40.50.11690">
    <property type="entry name" value="Cell division protein FtsQ/DivIB"/>
    <property type="match status" value="1"/>
</dbReference>
<dbReference type="HAMAP" id="MF_00911">
    <property type="entry name" value="FtsQ_subfam"/>
    <property type="match status" value="1"/>
</dbReference>
<dbReference type="GO" id="GO:0032153">
    <property type="term" value="C:cell division site"/>
    <property type="evidence" value="ECO:0007669"/>
    <property type="project" value="UniProtKB-UniRule"/>
</dbReference>
<dbReference type="RefSeq" id="WP_166227529.1">
    <property type="nucleotide sequence ID" value="NZ_CP049989.1"/>
</dbReference>
<proteinExistence type="inferred from homology"/>
<keyword evidence="4 9" id="KW-0132">Cell division</keyword>
<dbReference type="Proteomes" id="UP000503162">
    <property type="component" value="Chromosome"/>
</dbReference>
<dbReference type="InterPro" id="IPR034746">
    <property type="entry name" value="POTRA"/>
</dbReference>
<dbReference type="InterPro" id="IPR013685">
    <property type="entry name" value="POTRA_FtsQ_type"/>
</dbReference>
<evidence type="ECO:0000256" key="8">
    <source>
        <dbReference type="ARBA" id="ARBA00023306"/>
    </source>
</evidence>
<evidence type="ECO:0000256" key="2">
    <source>
        <dbReference type="ARBA" id="ARBA00022475"/>
    </source>
</evidence>
<feature type="domain" description="POTRA" evidence="10">
    <location>
        <begin position="43"/>
        <end position="116"/>
    </location>
</feature>
<dbReference type="PANTHER" id="PTHR35851:SF1">
    <property type="entry name" value="CELL DIVISION PROTEIN FTSQ"/>
    <property type="match status" value="1"/>
</dbReference>
<evidence type="ECO:0000256" key="5">
    <source>
        <dbReference type="ARBA" id="ARBA00022692"/>
    </source>
</evidence>